<dbReference type="Proteomes" id="UP000076842">
    <property type="component" value="Unassembled WGS sequence"/>
</dbReference>
<dbReference type="AlphaFoldDB" id="A0A165CY31"/>
<gene>
    <name evidence="1" type="ORF">CALCODRAFT_442777</name>
</gene>
<dbReference type="InParanoid" id="A0A165CY31"/>
<dbReference type="Gene3D" id="2.60.40.4280">
    <property type="match status" value="1"/>
</dbReference>
<dbReference type="Gene3D" id="2.60.40.3040">
    <property type="match status" value="1"/>
</dbReference>
<evidence type="ECO:0000313" key="1">
    <source>
        <dbReference type="EMBL" id="KZT51653.1"/>
    </source>
</evidence>
<accession>A0A165CY31</accession>
<dbReference type="OrthoDB" id="3031013at2759"/>
<dbReference type="CDD" id="cd20228">
    <property type="entry name" value="PFM_TDP-like"/>
    <property type="match status" value="1"/>
</dbReference>
<dbReference type="Gene3D" id="3.10.290.50">
    <property type="match status" value="1"/>
</dbReference>
<dbReference type="SUPFAM" id="SSF56973">
    <property type="entry name" value="Aerolisin/ETX pore-forming domain"/>
    <property type="match status" value="1"/>
</dbReference>
<dbReference type="EMBL" id="KV424097">
    <property type="protein sequence ID" value="KZT51653.1"/>
    <property type="molecule type" value="Genomic_DNA"/>
</dbReference>
<organism evidence="1 2">
    <name type="scientific">Calocera cornea HHB12733</name>
    <dbReference type="NCBI Taxonomy" id="1353952"/>
    <lineage>
        <taxon>Eukaryota</taxon>
        <taxon>Fungi</taxon>
        <taxon>Dikarya</taxon>
        <taxon>Basidiomycota</taxon>
        <taxon>Agaricomycotina</taxon>
        <taxon>Dacrymycetes</taxon>
        <taxon>Dacrymycetales</taxon>
        <taxon>Dacrymycetaceae</taxon>
        <taxon>Calocera</taxon>
    </lineage>
</organism>
<keyword evidence="2" id="KW-1185">Reference proteome</keyword>
<sequence length="285" mass="31015">MSTKTTFEDLSKLGFPIMDVYNKANAQRGGTMHGTGDLALNSGFAAGYQWWSYNTTIGDPYLVGRKPTSISRQETAWSYDNTKNSEPYTETWTEKWTTKTSCSLTVAASASLTIEDKVTVANVASTGFTFTASLSVTDTQTQETSYEASRTFNMVVGPGEKLTLVRIITNSTEIADYAQAFSSAVSTRSMWWADHYFWGMSLNSLLNNPRGTLHLSGVGSTTSYAFTLVREEASGITKSLLPAHIPAENDPSVAHVPTAVLEKLNKLAKETEEVESQPVTVAGPK</sequence>
<evidence type="ECO:0000313" key="2">
    <source>
        <dbReference type="Proteomes" id="UP000076842"/>
    </source>
</evidence>
<evidence type="ECO:0008006" key="3">
    <source>
        <dbReference type="Google" id="ProtNLM"/>
    </source>
</evidence>
<protein>
    <recommendedName>
        <fullName evidence="3">Cytolysin</fullName>
    </recommendedName>
</protein>
<name>A0A165CY31_9BASI</name>
<proteinExistence type="predicted"/>
<reference evidence="1 2" key="1">
    <citation type="journal article" date="2016" name="Mol. Biol. Evol.">
        <title>Comparative Genomics of Early-Diverging Mushroom-Forming Fungi Provides Insights into the Origins of Lignocellulose Decay Capabilities.</title>
        <authorList>
            <person name="Nagy L.G."/>
            <person name="Riley R."/>
            <person name="Tritt A."/>
            <person name="Adam C."/>
            <person name="Daum C."/>
            <person name="Floudas D."/>
            <person name="Sun H."/>
            <person name="Yadav J.S."/>
            <person name="Pangilinan J."/>
            <person name="Larsson K.H."/>
            <person name="Matsuura K."/>
            <person name="Barry K."/>
            <person name="Labutti K."/>
            <person name="Kuo R."/>
            <person name="Ohm R.A."/>
            <person name="Bhattacharya S.S."/>
            <person name="Shirouzu T."/>
            <person name="Yoshinaga Y."/>
            <person name="Martin F.M."/>
            <person name="Grigoriev I.V."/>
            <person name="Hibbett D.S."/>
        </authorList>
    </citation>
    <scope>NUCLEOTIDE SEQUENCE [LARGE SCALE GENOMIC DNA]</scope>
    <source>
        <strain evidence="1 2">HHB12733</strain>
    </source>
</reference>